<feature type="transmembrane region" description="Helical" evidence="1">
    <location>
        <begin position="84"/>
        <end position="108"/>
    </location>
</feature>
<organism evidence="2 3">
    <name type="scientific">Acidicapsa dinghuensis</name>
    <dbReference type="NCBI Taxonomy" id="2218256"/>
    <lineage>
        <taxon>Bacteria</taxon>
        <taxon>Pseudomonadati</taxon>
        <taxon>Acidobacteriota</taxon>
        <taxon>Terriglobia</taxon>
        <taxon>Terriglobales</taxon>
        <taxon>Acidobacteriaceae</taxon>
        <taxon>Acidicapsa</taxon>
    </lineage>
</organism>
<reference evidence="3" key="1">
    <citation type="journal article" date="2019" name="Int. J. Syst. Evol. Microbiol.">
        <title>The Global Catalogue of Microorganisms (GCM) 10K type strain sequencing project: providing services to taxonomists for standard genome sequencing and annotation.</title>
        <authorList>
            <consortium name="The Broad Institute Genomics Platform"/>
            <consortium name="The Broad Institute Genome Sequencing Center for Infectious Disease"/>
            <person name="Wu L."/>
            <person name="Ma J."/>
        </authorList>
    </citation>
    <scope>NUCLEOTIDE SEQUENCE [LARGE SCALE GENOMIC DNA]</scope>
    <source>
        <strain evidence="3">JCM 4087</strain>
    </source>
</reference>
<name>A0ABW1EKV8_9BACT</name>
<keyword evidence="1" id="KW-0472">Membrane</keyword>
<dbReference type="Proteomes" id="UP001596091">
    <property type="component" value="Unassembled WGS sequence"/>
</dbReference>
<dbReference type="RefSeq" id="WP_263342112.1">
    <property type="nucleotide sequence ID" value="NZ_JAGSYH010000009.1"/>
</dbReference>
<keyword evidence="1" id="KW-0812">Transmembrane</keyword>
<feature type="transmembrane region" description="Helical" evidence="1">
    <location>
        <begin position="150"/>
        <end position="171"/>
    </location>
</feature>
<evidence type="ECO:0000313" key="2">
    <source>
        <dbReference type="EMBL" id="MFC5864377.1"/>
    </source>
</evidence>
<gene>
    <name evidence="2" type="ORF">ACFPT7_18875</name>
</gene>
<comment type="caution">
    <text evidence="2">The sequence shown here is derived from an EMBL/GenBank/DDBJ whole genome shotgun (WGS) entry which is preliminary data.</text>
</comment>
<protein>
    <recommendedName>
        <fullName evidence="4">Zf-HC2 domain-containing protein</fullName>
    </recommendedName>
</protein>
<evidence type="ECO:0000256" key="1">
    <source>
        <dbReference type="SAM" id="Phobius"/>
    </source>
</evidence>
<evidence type="ECO:0000313" key="3">
    <source>
        <dbReference type="Proteomes" id="UP001596091"/>
    </source>
</evidence>
<proteinExistence type="predicted"/>
<sequence length="175" mass="19238">MIVRNCTHEAEIKRLLALGHWPQAAPADLCEHAEACRSCADQILVSQAFRKARGASMAQAQLPSAGVIWWRAQLRKRNAAVERINRPIIVAQILAFAATLCLAGLFVYTELRQGIPWKSWLASAAQSSAFDWKALWPSGATGWFKPEMNAVSLTIGLVLLAIMGGVVYFFASEKE</sequence>
<keyword evidence="3" id="KW-1185">Reference proteome</keyword>
<dbReference type="EMBL" id="JBHSPH010000009">
    <property type="protein sequence ID" value="MFC5864377.1"/>
    <property type="molecule type" value="Genomic_DNA"/>
</dbReference>
<accession>A0ABW1EKV8</accession>
<evidence type="ECO:0008006" key="4">
    <source>
        <dbReference type="Google" id="ProtNLM"/>
    </source>
</evidence>
<keyword evidence="1" id="KW-1133">Transmembrane helix</keyword>